<dbReference type="Proteomes" id="UP000059680">
    <property type="component" value="Chromosome 8"/>
</dbReference>
<reference evidence="3" key="1">
    <citation type="journal article" date="2005" name="Nature">
        <title>The map-based sequence of the rice genome.</title>
        <authorList>
            <consortium name="International rice genome sequencing project (IRGSP)"/>
            <person name="Matsumoto T."/>
            <person name="Wu J."/>
            <person name="Kanamori H."/>
            <person name="Katayose Y."/>
            <person name="Fujisawa M."/>
            <person name="Namiki N."/>
            <person name="Mizuno H."/>
            <person name="Yamamoto K."/>
            <person name="Antonio B.A."/>
            <person name="Baba T."/>
            <person name="Sakata K."/>
            <person name="Nagamura Y."/>
            <person name="Aoki H."/>
            <person name="Arikawa K."/>
            <person name="Arita K."/>
            <person name="Bito T."/>
            <person name="Chiden Y."/>
            <person name="Fujitsuka N."/>
            <person name="Fukunaka R."/>
            <person name="Hamada M."/>
            <person name="Harada C."/>
            <person name="Hayashi A."/>
            <person name="Hijishita S."/>
            <person name="Honda M."/>
            <person name="Hosokawa S."/>
            <person name="Ichikawa Y."/>
            <person name="Idonuma A."/>
            <person name="Iijima M."/>
            <person name="Ikeda M."/>
            <person name="Ikeno M."/>
            <person name="Ito K."/>
            <person name="Ito S."/>
            <person name="Ito T."/>
            <person name="Ito Y."/>
            <person name="Ito Y."/>
            <person name="Iwabuchi A."/>
            <person name="Kamiya K."/>
            <person name="Karasawa W."/>
            <person name="Kurita K."/>
            <person name="Katagiri S."/>
            <person name="Kikuta A."/>
            <person name="Kobayashi H."/>
            <person name="Kobayashi N."/>
            <person name="Machita K."/>
            <person name="Maehara T."/>
            <person name="Masukawa M."/>
            <person name="Mizubayashi T."/>
            <person name="Mukai Y."/>
            <person name="Nagasaki H."/>
            <person name="Nagata Y."/>
            <person name="Naito S."/>
            <person name="Nakashima M."/>
            <person name="Nakama Y."/>
            <person name="Nakamichi Y."/>
            <person name="Nakamura M."/>
            <person name="Meguro A."/>
            <person name="Negishi M."/>
            <person name="Ohta I."/>
            <person name="Ohta T."/>
            <person name="Okamoto M."/>
            <person name="Ono N."/>
            <person name="Saji S."/>
            <person name="Sakaguchi M."/>
            <person name="Sakai K."/>
            <person name="Shibata M."/>
            <person name="Shimokawa T."/>
            <person name="Song J."/>
            <person name="Takazaki Y."/>
            <person name="Terasawa K."/>
            <person name="Tsugane M."/>
            <person name="Tsuji K."/>
            <person name="Ueda S."/>
            <person name="Waki K."/>
            <person name="Yamagata H."/>
            <person name="Yamamoto M."/>
            <person name="Yamamoto S."/>
            <person name="Yamane H."/>
            <person name="Yoshiki S."/>
            <person name="Yoshihara R."/>
            <person name="Yukawa K."/>
            <person name="Zhong H."/>
            <person name="Yano M."/>
            <person name="Yuan Q."/>
            <person name="Ouyang S."/>
            <person name="Liu J."/>
            <person name="Jones K.M."/>
            <person name="Gansberger K."/>
            <person name="Moffat K."/>
            <person name="Hill J."/>
            <person name="Bera J."/>
            <person name="Fadrosh D."/>
            <person name="Jin S."/>
            <person name="Johri S."/>
            <person name="Kim M."/>
            <person name="Overton L."/>
            <person name="Reardon M."/>
            <person name="Tsitrin T."/>
            <person name="Vuong H."/>
            <person name="Weaver B."/>
            <person name="Ciecko A."/>
            <person name="Tallon L."/>
            <person name="Jackson J."/>
            <person name="Pai G."/>
            <person name="Aken S.V."/>
            <person name="Utterback T."/>
            <person name="Reidmuller S."/>
            <person name="Feldblyum T."/>
            <person name="Hsiao J."/>
            <person name="Zismann V."/>
            <person name="Iobst S."/>
            <person name="de Vazeille A.R."/>
            <person name="Buell C.R."/>
            <person name="Ying K."/>
            <person name="Li Y."/>
            <person name="Lu T."/>
            <person name="Huang Y."/>
            <person name="Zhao Q."/>
            <person name="Feng Q."/>
            <person name="Zhang L."/>
            <person name="Zhu J."/>
            <person name="Weng Q."/>
            <person name="Mu J."/>
            <person name="Lu Y."/>
            <person name="Fan D."/>
            <person name="Liu Y."/>
            <person name="Guan J."/>
            <person name="Zhang Y."/>
            <person name="Yu S."/>
            <person name="Liu X."/>
            <person name="Zhang Y."/>
            <person name="Hong G."/>
            <person name="Han B."/>
            <person name="Choisne N."/>
            <person name="Demange N."/>
            <person name="Orjeda G."/>
            <person name="Samain S."/>
            <person name="Cattolico L."/>
            <person name="Pelletier E."/>
            <person name="Couloux A."/>
            <person name="Segurens B."/>
            <person name="Wincker P."/>
            <person name="D'Hont A."/>
            <person name="Scarpelli C."/>
            <person name="Weissenbach J."/>
            <person name="Salanoubat M."/>
            <person name="Quetier F."/>
            <person name="Yu Y."/>
            <person name="Kim H.R."/>
            <person name="Rambo T."/>
            <person name="Currie J."/>
            <person name="Collura K."/>
            <person name="Luo M."/>
            <person name="Yang T."/>
            <person name="Ammiraju J.S.S."/>
            <person name="Engler F."/>
            <person name="Soderlund C."/>
            <person name="Wing R.A."/>
            <person name="Palmer L.E."/>
            <person name="de la Bastide M."/>
            <person name="Spiegel L."/>
            <person name="Nascimento L."/>
            <person name="Zutavern T."/>
            <person name="O'Shaughnessy A."/>
            <person name="Dike S."/>
            <person name="Dedhia N."/>
            <person name="Preston R."/>
            <person name="Balija V."/>
            <person name="McCombie W.R."/>
            <person name="Chow T."/>
            <person name="Chen H."/>
            <person name="Chung M."/>
            <person name="Chen C."/>
            <person name="Shaw J."/>
            <person name="Wu H."/>
            <person name="Hsiao K."/>
            <person name="Chao Y."/>
            <person name="Chu M."/>
            <person name="Cheng C."/>
            <person name="Hour A."/>
            <person name="Lee P."/>
            <person name="Lin S."/>
            <person name="Lin Y."/>
            <person name="Liou J."/>
            <person name="Liu S."/>
            <person name="Hsing Y."/>
            <person name="Raghuvanshi S."/>
            <person name="Mohanty A."/>
            <person name="Bharti A.K."/>
            <person name="Gaur A."/>
            <person name="Gupta V."/>
            <person name="Kumar D."/>
            <person name="Ravi V."/>
            <person name="Vij S."/>
            <person name="Kapur A."/>
            <person name="Khurana P."/>
            <person name="Khurana P."/>
            <person name="Khurana J.P."/>
            <person name="Tyagi A.K."/>
            <person name="Gaikwad K."/>
            <person name="Singh A."/>
            <person name="Dalal V."/>
            <person name="Srivastava S."/>
            <person name="Dixit A."/>
            <person name="Pal A.K."/>
            <person name="Ghazi I.A."/>
            <person name="Yadav M."/>
            <person name="Pandit A."/>
            <person name="Bhargava A."/>
            <person name="Sureshbabu K."/>
            <person name="Batra K."/>
            <person name="Sharma T.R."/>
            <person name="Mohapatra T."/>
            <person name="Singh N.K."/>
            <person name="Messing J."/>
            <person name="Nelson A.B."/>
            <person name="Fuks G."/>
            <person name="Kavchok S."/>
            <person name="Keizer G."/>
            <person name="Linton E."/>
            <person name="Llaca V."/>
            <person name="Song R."/>
            <person name="Tanyolac B."/>
            <person name="Young S."/>
            <person name="Ho-Il K."/>
            <person name="Hahn J.H."/>
            <person name="Sangsakoo G."/>
            <person name="Vanavichit A."/>
            <person name="de Mattos Luiz.A.T."/>
            <person name="Zimmer P.D."/>
            <person name="Malone G."/>
            <person name="Dellagostin O."/>
            <person name="de Oliveira A.C."/>
            <person name="Bevan M."/>
            <person name="Bancroft I."/>
            <person name="Minx P."/>
            <person name="Cordum H."/>
            <person name="Wilson R."/>
            <person name="Cheng Z."/>
            <person name="Jin W."/>
            <person name="Jiang J."/>
            <person name="Leong S.A."/>
            <person name="Iwama H."/>
            <person name="Gojobori T."/>
            <person name="Itoh T."/>
            <person name="Niimura Y."/>
            <person name="Fujii Y."/>
            <person name="Habara T."/>
            <person name="Sakai H."/>
            <person name="Sato Y."/>
            <person name="Wilson G."/>
            <person name="Kumar K."/>
            <person name="McCouch S."/>
            <person name="Juretic N."/>
            <person name="Hoen D."/>
            <person name="Wright S."/>
            <person name="Bruskiewich R."/>
            <person name="Bureau T."/>
            <person name="Miyao A."/>
            <person name="Hirochika H."/>
            <person name="Nishikawa T."/>
            <person name="Kadowaki K."/>
            <person name="Sugiura M."/>
            <person name="Burr B."/>
            <person name="Sasaki T."/>
        </authorList>
    </citation>
    <scope>NUCLEOTIDE SEQUENCE [LARGE SCALE GENOMIC DNA]</scope>
    <source>
        <strain evidence="3">cv. Nipponbare</strain>
    </source>
</reference>
<protein>
    <submittedName>
        <fullName evidence="2">Os08g0486933 protein</fullName>
    </submittedName>
</protein>
<reference evidence="2 3" key="3">
    <citation type="journal article" date="2013" name="Rice">
        <title>Improvement of the Oryza sativa Nipponbare reference genome using next generation sequence and optical map data.</title>
        <authorList>
            <person name="Kawahara Y."/>
            <person name="de la Bastide M."/>
            <person name="Hamilton J.P."/>
            <person name="Kanamori H."/>
            <person name="McCombie W.R."/>
            <person name="Ouyang S."/>
            <person name="Schwartz D.C."/>
            <person name="Tanaka T."/>
            <person name="Wu J."/>
            <person name="Zhou S."/>
            <person name="Childs K.L."/>
            <person name="Davidson R.M."/>
            <person name="Lin H."/>
            <person name="Quesada-Ocampo L."/>
            <person name="Vaillancourt B."/>
            <person name="Sakai H."/>
            <person name="Lee S.S."/>
            <person name="Kim J."/>
            <person name="Numa H."/>
            <person name="Itoh T."/>
            <person name="Buell C.R."/>
            <person name="Matsumoto T."/>
        </authorList>
    </citation>
    <scope>NUCLEOTIDE SEQUENCE [LARGE SCALE GENOMIC DNA]</scope>
    <source>
        <strain evidence="3">cv. Nipponbare</strain>
    </source>
</reference>
<dbReference type="EMBL" id="AP014964">
    <property type="protein sequence ID" value="BAT05987.1"/>
    <property type="molecule type" value="Genomic_DNA"/>
</dbReference>
<feature type="compositionally biased region" description="Low complexity" evidence="1">
    <location>
        <begin position="11"/>
        <end position="22"/>
    </location>
</feature>
<name>A0A0P0XHB1_ORYSJ</name>
<reference evidence="2 3" key="2">
    <citation type="journal article" date="2013" name="Plant Cell Physiol.">
        <title>Rice Annotation Project Database (RAP-DB): an integrative and interactive database for rice genomics.</title>
        <authorList>
            <person name="Sakai H."/>
            <person name="Lee S.S."/>
            <person name="Tanaka T."/>
            <person name="Numa H."/>
            <person name="Kim J."/>
            <person name="Kawahara Y."/>
            <person name="Wakimoto H."/>
            <person name="Yang C.C."/>
            <person name="Iwamoto M."/>
            <person name="Abe T."/>
            <person name="Yamada Y."/>
            <person name="Muto A."/>
            <person name="Inokuchi H."/>
            <person name="Ikemura T."/>
            <person name="Matsumoto T."/>
            <person name="Sasaki T."/>
            <person name="Itoh T."/>
        </authorList>
    </citation>
    <scope>NUCLEOTIDE SEQUENCE [LARGE SCALE GENOMIC DNA]</scope>
    <source>
        <strain evidence="3">cv. Nipponbare</strain>
    </source>
</reference>
<evidence type="ECO:0000313" key="3">
    <source>
        <dbReference type="Proteomes" id="UP000059680"/>
    </source>
</evidence>
<feature type="region of interest" description="Disordered" evidence="1">
    <location>
        <begin position="49"/>
        <end position="90"/>
    </location>
</feature>
<dbReference type="InParanoid" id="A0A0P0XHB1"/>
<feature type="region of interest" description="Disordered" evidence="1">
    <location>
        <begin position="1"/>
        <end position="29"/>
    </location>
</feature>
<dbReference type="SMR" id="A0A0P0XHB1"/>
<organism evidence="2 3">
    <name type="scientific">Oryza sativa subsp. japonica</name>
    <name type="common">Rice</name>
    <dbReference type="NCBI Taxonomy" id="39947"/>
    <lineage>
        <taxon>Eukaryota</taxon>
        <taxon>Viridiplantae</taxon>
        <taxon>Streptophyta</taxon>
        <taxon>Embryophyta</taxon>
        <taxon>Tracheophyta</taxon>
        <taxon>Spermatophyta</taxon>
        <taxon>Magnoliopsida</taxon>
        <taxon>Liliopsida</taxon>
        <taxon>Poales</taxon>
        <taxon>Poaceae</taxon>
        <taxon>BOP clade</taxon>
        <taxon>Oryzoideae</taxon>
        <taxon>Oryzeae</taxon>
        <taxon>Oryzinae</taxon>
        <taxon>Oryza</taxon>
        <taxon>Oryza sativa</taxon>
    </lineage>
</organism>
<evidence type="ECO:0000313" key="2">
    <source>
        <dbReference type="EMBL" id="BAT05987.1"/>
    </source>
</evidence>
<proteinExistence type="predicted"/>
<sequence>MDGDEEQLLEAGAPRARSPSPQRSRRRVMAGLSQAFPAIGLNELCYKESPESMRSVAGAQEHAAATPWRPSPTRPKGDGRRWSGARRPAR</sequence>
<dbReference type="OMA" id="CNKESPE"/>
<gene>
    <name evidence="2" type="ordered locus">Os08g0486933</name>
    <name evidence="2" type="ORF">OSNPB_080486933</name>
</gene>
<dbReference type="PaxDb" id="39947-A0A0P0XHB1"/>
<evidence type="ECO:0000256" key="1">
    <source>
        <dbReference type="SAM" id="MobiDB-lite"/>
    </source>
</evidence>
<accession>A0A0P0XHB1</accession>
<dbReference type="Gramene" id="Os08t0486933-00">
    <property type="protein sequence ID" value="Os08t0486933-00"/>
    <property type="gene ID" value="Os08g0486933"/>
</dbReference>
<keyword evidence="3" id="KW-1185">Reference proteome</keyword>
<dbReference type="AlphaFoldDB" id="A0A0P0XHB1"/>